<gene>
    <name evidence="1" type="ORF">ACFOKA_10780</name>
</gene>
<organism evidence="1 2">
    <name type="scientific">Kordiimonas pumila</name>
    <dbReference type="NCBI Taxonomy" id="2161677"/>
    <lineage>
        <taxon>Bacteria</taxon>
        <taxon>Pseudomonadati</taxon>
        <taxon>Pseudomonadota</taxon>
        <taxon>Alphaproteobacteria</taxon>
        <taxon>Kordiimonadales</taxon>
        <taxon>Kordiimonadaceae</taxon>
        <taxon>Kordiimonas</taxon>
    </lineage>
</organism>
<dbReference type="EMBL" id="JBHRSL010000010">
    <property type="protein sequence ID" value="MFC3052387.1"/>
    <property type="molecule type" value="Genomic_DNA"/>
</dbReference>
<dbReference type="RefSeq" id="WP_194213949.1">
    <property type="nucleotide sequence ID" value="NZ_CP061205.1"/>
</dbReference>
<evidence type="ECO:0000313" key="1">
    <source>
        <dbReference type="EMBL" id="MFC3052387.1"/>
    </source>
</evidence>
<accession>A0ABV7D620</accession>
<name>A0ABV7D620_9PROT</name>
<keyword evidence="2" id="KW-1185">Reference proteome</keyword>
<proteinExistence type="predicted"/>
<protein>
    <submittedName>
        <fullName evidence="1">Uncharacterized protein</fullName>
    </submittedName>
</protein>
<sequence length="168" mass="18548">MNIRLKIPTGLFDKIRSDLKRPHFFAHERVGFLTAGVAQTSEANINLFAREYFPVADEDYEVSHSVGAQIGSNAIRKGLQSAYKDKSALIHIHTHGGMGIPNFSSVDLKSGKNFVPSFFNLLPQVPHGLGVLSNNAIRLLAWVNKELPPQVVREVVEVGSVLKKYEVA</sequence>
<evidence type="ECO:0000313" key="2">
    <source>
        <dbReference type="Proteomes" id="UP001595444"/>
    </source>
</evidence>
<reference evidence="2" key="1">
    <citation type="journal article" date="2019" name="Int. J. Syst. Evol. Microbiol.">
        <title>The Global Catalogue of Microorganisms (GCM) 10K type strain sequencing project: providing services to taxonomists for standard genome sequencing and annotation.</title>
        <authorList>
            <consortium name="The Broad Institute Genomics Platform"/>
            <consortium name="The Broad Institute Genome Sequencing Center for Infectious Disease"/>
            <person name="Wu L."/>
            <person name="Ma J."/>
        </authorList>
    </citation>
    <scope>NUCLEOTIDE SEQUENCE [LARGE SCALE GENOMIC DNA]</scope>
    <source>
        <strain evidence="2">KCTC 62164</strain>
    </source>
</reference>
<comment type="caution">
    <text evidence="1">The sequence shown here is derived from an EMBL/GenBank/DDBJ whole genome shotgun (WGS) entry which is preliminary data.</text>
</comment>
<dbReference type="Proteomes" id="UP001595444">
    <property type="component" value="Unassembled WGS sequence"/>
</dbReference>